<name>A0A6P8Q551_GEOSA</name>
<evidence type="ECO:0000313" key="6">
    <source>
        <dbReference type="Proteomes" id="UP000515159"/>
    </source>
</evidence>
<proteinExistence type="inferred from homology"/>
<dbReference type="RefSeq" id="XP_033790330.1">
    <property type="nucleotide sequence ID" value="XM_033934439.1"/>
</dbReference>
<dbReference type="Gene3D" id="3.10.450.10">
    <property type="match status" value="1"/>
</dbReference>
<keyword evidence="5" id="KW-0732">Signal</keyword>
<dbReference type="Pfam" id="PF00666">
    <property type="entry name" value="Cathelicidins"/>
    <property type="match status" value="1"/>
</dbReference>
<dbReference type="GeneID" id="117355613"/>
<feature type="chain" id="PRO_5028147337" evidence="5">
    <location>
        <begin position="23"/>
        <end position="201"/>
    </location>
</feature>
<keyword evidence="3" id="KW-0964">Secreted</keyword>
<dbReference type="CTD" id="820"/>
<dbReference type="OrthoDB" id="9909644at2759"/>
<evidence type="ECO:0000256" key="5">
    <source>
        <dbReference type="SAM" id="SignalP"/>
    </source>
</evidence>
<evidence type="ECO:0000256" key="4">
    <source>
        <dbReference type="ARBA" id="ARBA00023157"/>
    </source>
</evidence>
<evidence type="ECO:0000256" key="1">
    <source>
        <dbReference type="ARBA" id="ARBA00004613"/>
    </source>
</evidence>
<organism evidence="6 7">
    <name type="scientific">Geotrypetes seraphini</name>
    <name type="common">Gaboon caecilian</name>
    <name type="synonym">Caecilia seraphini</name>
    <dbReference type="NCBI Taxonomy" id="260995"/>
    <lineage>
        <taxon>Eukaryota</taxon>
        <taxon>Metazoa</taxon>
        <taxon>Chordata</taxon>
        <taxon>Craniata</taxon>
        <taxon>Vertebrata</taxon>
        <taxon>Euteleostomi</taxon>
        <taxon>Amphibia</taxon>
        <taxon>Gymnophiona</taxon>
        <taxon>Geotrypetes</taxon>
    </lineage>
</organism>
<dbReference type="SUPFAM" id="SSF54403">
    <property type="entry name" value="Cystatin/monellin"/>
    <property type="match status" value="1"/>
</dbReference>
<dbReference type="PANTHER" id="PTHR10206:SF0">
    <property type="entry name" value="CATHELICIDIN B1-RELATED"/>
    <property type="match status" value="1"/>
</dbReference>
<dbReference type="FunFam" id="3.10.450.10:FF:000003">
    <property type="entry name" value="Cathelicidin antimicrobial peptide"/>
    <property type="match status" value="1"/>
</dbReference>
<dbReference type="KEGG" id="gsh:117355613"/>
<comment type="subcellular location">
    <subcellularLocation>
        <location evidence="1">Secreted</location>
    </subcellularLocation>
</comment>
<dbReference type="InterPro" id="IPR046350">
    <property type="entry name" value="Cystatin_sf"/>
</dbReference>
<dbReference type="PANTHER" id="PTHR10206">
    <property type="entry name" value="CATHELICIDIN"/>
    <property type="match status" value="1"/>
</dbReference>
<sequence>MESWLKVALVFSVATGVNLVEATPIFQNIQDAKSIALAIGVYNSQANRNSIFKLLEADPLYRLDESVQQMTFRIKETVCQKSERQSMEECDFKDDGLVKTCLAYFSQQEPHLSGLTCHTVTQKQIRVRRSKPNRDCFRRGNKMICKITGPPGLGSRSHIGRVNNEDGKEHVTQLMEICKNAPIERKMNKKISLSPYEINCK</sequence>
<evidence type="ECO:0000256" key="3">
    <source>
        <dbReference type="ARBA" id="ARBA00022525"/>
    </source>
</evidence>
<protein>
    <submittedName>
        <fullName evidence="7">Cathelicidin antimicrobial peptide isoform X1</fullName>
    </submittedName>
</protein>
<reference evidence="7" key="1">
    <citation type="submission" date="2025-08" db="UniProtKB">
        <authorList>
            <consortium name="RefSeq"/>
        </authorList>
    </citation>
    <scope>IDENTIFICATION</scope>
</reference>
<gene>
    <name evidence="7" type="primary">CAMP</name>
</gene>
<feature type="signal peptide" evidence="5">
    <location>
        <begin position="1"/>
        <end position="22"/>
    </location>
</feature>
<dbReference type="InParanoid" id="A0A6P8Q551"/>
<keyword evidence="4" id="KW-1015">Disulfide bond</keyword>
<dbReference type="InterPro" id="IPR001894">
    <property type="entry name" value="Cathelicidin-like"/>
</dbReference>
<dbReference type="AlphaFoldDB" id="A0A6P8Q551"/>
<dbReference type="GO" id="GO:0005615">
    <property type="term" value="C:extracellular space"/>
    <property type="evidence" value="ECO:0007669"/>
    <property type="project" value="TreeGrafter"/>
</dbReference>
<keyword evidence="6" id="KW-1185">Reference proteome</keyword>
<dbReference type="Proteomes" id="UP000515159">
    <property type="component" value="Chromosome 2"/>
</dbReference>
<comment type="similarity">
    <text evidence="2">Belongs to the cathelicidin family.</text>
</comment>
<evidence type="ECO:0000256" key="2">
    <source>
        <dbReference type="ARBA" id="ARBA00005320"/>
    </source>
</evidence>
<evidence type="ECO:0000313" key="7">
    <source>
        <dbReference type="RefSeq" id="XP_033790330.1"/>
    </source>
</evidence>
<accession>A0A6P8Q551</accession>
<dbReference type="GO" id="GO:0006952">
    <property type="term" value="P:defense response"/>
    <property type="evidence" value="ECO:0007669"/>
    <property type="project" value="InterPro"/>
</dbReference>